<dbReference type="AlphaFoldDB" id="A0A327NHN6"/>
<gene>
    <name evidence="4" type="ORF">HMF3257_01555</name>
</gene>
<evidence type="ECO:0000259" key="3">
    <source>
        <dbReference type="Pfam" id="PF16344"/>
    </source>
</evidence>
<dbReference type="Proteomes" id="UP000249016">
    <property type="component" value="Unassembled WGS sequence"/>
</dbReference>
<dbReference type="Pfam" id="PF16344">
    <property type="entry name" value="FecR_C"/>
    <property type="match status" value="1"/>
</dbReference>
<comment type="caution">
    <text evidence="4">The sequence shown here is derived from an EMBL/GenBank/DDBJ whole genome shotgun (WGS) entry which is preliminary data.</text>
</comment>
<reference evidence="4 5" key="1">
    <citation type="submission" date="2018-06" db="EMBL/GenBank/DDBJ databases">
        <title>Spirosoma sp. HMF3257 Genome sequencing and assembly.</title>
        <authorList>
            <person name="Kang H."/>
            <person name="Cha I."/>
            <person name="Kim H."/>
            <person name="Kang J."/>
            <person name="Joh K."/>
        </authorList>
    </citation>
    <scope>NUCLEOTIDE SEQUENCE [LARGE SCALE GENOMIC DNA]</scope>
    <source>
        <strain evidence="4 5">HMF3257</strain>
    </source>
</reference>
<name>A0A327NHN6_9BACT</name>
<dbReference type="RefSeq" id="WP_111340324.1">
    <property type="nucleotide sequence ID" value="NZ_QLII01000001.1"/>
</dbReference>
<accession>A0A327NHN6</accession>
<dbReference type="GO" id="GO:0016989">
    <property type="term" value="F:sigma factor antagonist activity"/>
    <property type="evidence" value="ECO:0007669"/>
    <property type="project" value="TreeGrafter"/>
</dbReference>
<feature type="transmembrane region" description="Helical" evidence="1">
    <location>
        <begin position="90"/>
        <end position="108"/>
    </location>
</feature>
<dbReference type="PANTHER" id="PTHR30273:SF2">
    <property type="entry name" value="PROTEIN FECR"/>
    <property type="match status" value="1"/>
</dbReference>
<organism evidence="4 5">
    <name type="scientific">Spirosoma telluris</name>
    <dbReference type="NCBI Taxonomy" id="2183553"/>
    <lineage>
        <taxon>Bacteria</taxon>
        <taxon>Pseudomonadati</taxon>
        <taxon>Bacteroidota</taxon>
        <taxon>Cytophagia</taxon>
        <taxon>Cytophagales</taxon>
        <taxon>Cytophagaceae</taxon>
        <taxon>Spirosoma</taxon>
    </lineage>
</organism>
<dbReference type="InterPro" id="IPR012373">
    <property type="entry name" value="Ferrdict_sens_TM"/>
</dbReference>
<dbReference type="Pfam" id="PF04773">
    <property type="entry name" value="FecR"/>
    <property type="match status" value="1"/>
</dbReference>
<dbReference type="InterPro" id="IPR006860">
    <property type="entry name" value="FecR"/>
</dbReference>
<dbReference type="Gene3D" id="3.55.50.30">
    <property type="match status" value="1"/>
</dbReference>
<evidence type="ECO:0000313" key="5">
    <source>
        <dbReference type="Proteomes" id="UP000249016"/>
    </source>
</evidence>
<dbReference type="InterPro" id="IPR032508">
    <property type="entry name" value="FecR_C"/>
</dbReference>
<dbReference type="Gene3D" id="2.60.120.1440">
    <property type="match status" value="1"/>
</dbReference>
<feature type="domain" description="FecR protein" evidence="2">
    <location>
        <begin position="145"/>
        <end position="230"/>
    </location>
</feature>
<dbReference type="OrthoDB" id="1099916at2"/>
<dbReference type="PANTHER" id="PTHR30273">
    <property type="entry name" value="PERIPLASMIC SIGNAL SENSOR AND SIGMA FACTOR ACTIVATOR FECR-RELATED"/>
    <property type="match status" value="1"/>
</dbReference>
<evidence type="ECO:0000313" key="4">
    <source>
        <dbReference type="EMBL" id="RAI73444.1"/>
    </source>
</evidence>
<feature type="domain" description="Protein FecR C-terminal" evidence="3">
    <location>
        <begin position="289"/>
        <end position="356"/>
    </location>
</feature>
<sequence>MQPSLMKKIIVDYFDGNATSIQQKLIEDWLKEPNNKDLFFEYLDEWETNHPQHIFDIENGLKKVYENINNPPAELAQATTETKEIYFYSYIRWAAVASVLLFLSWIGWGQLTKPSAISYEHLVNVTKTQTGEIYEKGNFTTKPLLINLPDKSSIILQPNSKICYSPKQYNKTKREVILFGEAFFEVQKNPKKPFFVYTNDLITKVLGTSFSIRSQQSTPEIEVIVKTGRVSLFLQQDVDRNKKITGSSLGGFVLTANEKVKVSPDGFNINKPVMVRQESLTMPIQKLTFNFDETPIVDVLNDLESAYSIQIIYNHEKLASCKLTAHLSDEPLMEKLDLICSAMEATYEQVDNKIIIKSNGCK</sequence>
<protein>
    <submittedName>
        <fullName evidence="4">FecR family protein</fullName>
    </submittedName>
</protein>
<keyword evidence="5" id="KW-1185">Reference proteome</keyword>
<dbReference type="EMBL" id="QLII01000001">
    <property type="protein sequence ID" value="RAI73444.1"/>
    <property type="molecule type" value="Genomic_DNA"/>
</dbReference>
<proteinExistence type="predicted"/>
<keyword evidence="1" id="KW-0812">Transmembrane</keyword>
<keyword evidence="1" id="KW-1133">Transmembrane helix</keyword>
<evidence type="ECO:0000259" key="2">
    <source>
        <dbReference type="Pfam" id="PF04773"/>
    </source>
</evidence>
<keyword evidence="1" id="KW-0472">Membrane</keyword>
<evidence type="ECO:0000256" key="1">
    <source>
        <dbReference type="SAM" id="Phobius"/>
    </source>
</evidence>